<keyword evidence="2" id="KW-1003">Cell membrane</keyword>
<dbReference type="GO" id="GO:0005886">
    <property type="term" value="C:plasma membrane"/>
    <property type="evidence" value="ECO:0007669"/>
    <property type="project" value="UniProtKB-SubCell"/>
</dbReference>
<dbReference type="Ensembl" id="ENSCVAT00000014480.1">
    <property type="protein sequence ID" value="ENSCVAP00000000793.1"/>
    <property type="gene ID" value="ENSCVAG00000001728.1"/>
</dbReference>
<evidence type="ECO:0000313" key="10">
    <source>
        <dbReference type="Ensembl" id="ENSCVAP00000000793.1"/>
    </source>
</evidence>
<dbReference type="CDD" id="cd00099">
    <property type="entry name" value="IgV"/>
    <property type="match status" value="1"/>
</dbReference>
<dbReference type="STRING" id="28743.ENSCVAP00000000793"/>
<dbReference type="GO" id="GO:0009617">
    <property type="term" value="P:response to bacterium"/>
    <property type="evidence" value="ECO:0007669"/>
    <property type="project" value="TreeGrafter"/>
</dbReference>
<dbReference type="InterPro" id="IPR052051">
    <property type="entry name" value="TCR_complex_component"/>
</dbReference>
<feature type="transmembrane region" description="Helical" evidence="8">
    <location>
        <begin position="265"/>
        <end position="286"/>
    </location>
</feature>
<dbReference type="SUPFAM" id="SSF48726">
    <property type="entry name" value="Immunoglobulin"/>
    <property type="match status" value="2"/>
</dbReference>
<dbReference type="InterPro" id="IPR003598">
    <property type="entry name" value="Ig_sub2"/>
</dbReference>
<evidence type="ECO:0000256" key="4">
    <source>
        <dbReference type="ARBA" id="ARBA00022859"/>
    </source>
</evidence>
<dbReference type="InterPro" id="IPR013783">
    <property type="entry name" value="Ig-like_fold"/>
</dbReference>
<reference evidence="10" key="1">
    <citation type="submission" date="2025-08" db="UniProtKB">
        <authorList>
            <consortium name="Ensembl"/>
        </authorList>
    </citation>
    <scope>IDENTIFICATION</scope>
</reference>
<keyword evidence="6" id="KW-1015">Disulfide bond</keyword>
<dbReference type="OMA" id="RESPDEC"/>
<evidence type="ECO:0000256" key="6">
    <source>
        <dbReference type="ARBA" id="ARBA00023157"/>
    </source>
</evidence>
<feature type="domain" description="Ig-like" evidence="9">
    <location>
        <begin position="37"/>
        <end position="126"/>
    </location>
</feature>
<dbReference type="InterPro" id="IPR013106">
    <property type="entry name" value="Ig_V-set"/>
</dbReference>
<name>A0A3Q2C7Z9_CYPVA</name>
<evidence type="ECO:0000256" key="1">
    <source>
        <dbReference type="ARBA" id="ARBA00004236"/>
    </source>
</evidence>
<keyword evidence="8" id="KW-0812">Transmembrane</keyword>
<dbReference type="PROSITE" id="PS50835">
    <property type="entry name" value="IG_LIKE"/>
    <property type="match status" value="2"/>
</dbReference>
<dbReference type="Gene3D" id="2.60.40.10">
    <property type="entry name" value="Immunoglobulins"/>
    <property type="match status" value="2"/>
</dbReference>
<keyword evidence="4" id="KW-0391">Immunity</keyword>
<evidence type="ECO:0000313" key="11">
    <source>
        <dbReference type="Proteomes" id="UP000265020"/>
    </source>
</evidence>
<dbReference type="InterPro" id="IPR003599">
    <property type="entry name" value="Ig_sub"/>
</dbReference>
<keyword evidence="7" id="KW-0325">Glycoprotein</keyword>
<dbReference type="Proteomes" id="UP000265020">
    <property type="component" value="Unassembled WGS sequence"/>
</dbReference>
<feature type="domain" description="Ig-like" evidence="9">
    <location>
        <begin position="165"/>
        <end position="243"/>
    </location>
</feature>
<dbReference type="SMART" id="SM00408">
    <property type="entry name" value="IGc2"/>
    <property type="match status" value="1"/>
</dbReference>
<protein>
    <submittedName>
        <fullName evidence="10">Uncharacterized LOC107092925</fullName>
    </submittedName>
</protein>
<evidence type="ECO:0000256" key="8">
    <source>
        <dbReference type="SAM" id="Phobius"/>
    </source>
</evidence>
<keyword evidence="3" id="KW-0732">Signal</keyword>
<keyword evidence="8" id="KW-1133">Transmembrane helix</keyword>
<feature type="transmembrane region" description="Helical" evidence="8">
    <location>
        <begin position="7"/>
        <end position="31"/>
    </location>
</feature>
<evidence type="ECO:0000256" key="5">
    <source>
        <dbReference type="ARBA" id="ARBA00023136"/>
    </source>
</evidence>
<dbReference type="GeneTree" id="ENSGT01030000234530"/>
<sequence length="349" mass="39582">CFLSCVVLFKIAFFVIILWYYHCSIFFLVLAGTLNAPDNIPLIQTGLGETVNLTCNTSGHENGLFFWYKMNYGYMVQTIASGTFGSIKRKNPFLESRFQIDNKGSMHILTIINVSKEDEAIYLCQAGAAYTLKFVNGTNLAVNDSRNKKYLYVGQTSDGKSISLGTEVTLQCSLFSERTEKESLDQCTDEHNVFWFRAQSESNPGFIYADKKHCRKQEERSCEYRLSKTVKNPLDTGTYYCAVVTCGEILFGEGVKVETRQEFCLYAIVLCGLLACSVLVNLALIFTRKKPKQLHDNHQGNTCFKDGMNYVALNFSARKPTRWKNKRETSDECTYSNIKMSIKGSVHQK</sequence>
<dbReference type="AlphaFoldDB" id="A0A3Q2C7Z9"/>
<dbReference type="PANTHER" id="PTHR19433">
    <property type="entry name" value="T-CELL RECEPTOR ALPHA CHAIN V REGION-RELATED"/>
    <property type="match status" value="1"/>
</dbReference>
<dbReference type="SMART" id="SM00406">
    <property type="entry name" value="IGv"/>
    <property type="match status" value="2"/>
</dbReference>
<accession>A0A3Q2C7Z9</accession>
<dbReference type="Pfam" id="PF07686">
    <property type="entry name" value="V-set"/>
    <property type="match status" value="1"/>
</dbReference>
<dbReference type="GO" id="GO:0002376">
    <property type="term" value="P:immune system process"/>
    <property type="evidence" value="ECO:0007669"/>
    <property type="project" value="UniProtKB-KW"/>
</dbReference>
<evidence type="ECO:0000256" key="2">
    <source>
        <dbReference type="ARBA" id="ARBA00022475"/>
    </source>
</evidence>
<keyword evidence="5 8" id="KW-0472">Membrane</keyword>
<organism evidence="10 11">
    <name type="scientific">Cyprinodon variegatus</name>
    <name type="common">Sheepshead minnow</name>
    <dbReference type="NCBI Taxonomy" id="28743"/>
    <lineage>
        <taxon>Eukaryota</taxon>
        <taxon>Metazoa</taxon>
        <taxon>Chordata</taxon>
        <taxon>Craniata</taxon>
        <taxon>Vertebrata</taxon>
        <taxon>Euteleostomi</taxon>
        <taxon>Actinopterygii</taxon>
        <taxon>Neopterygii</taxon>
        <taxon>Teleostei</taxon>
        <taxon>Neoteleostei</taxon>
        <taxon>Acanthomorphata</taxon>
        <taxon>Ovalentaria</taxon>
        <taxon>Atherinomorphae</taxon>
        <taxon>Cyprinodontiformes</taxon>
        <taxon>Cyprinodontidae</taxon>
        <taxon>Cyprinodon</taxon>
    </lineage>
</organism>
<evidence type="ECO:0000256" key="3">
    <source>
        <dbReference type="ARBA" id="ARBA00022729"/>
    </source>
</evidence>
<keyword evidence="11" id="KW-1185">Reference proteome</keyword>
<reference evidence="10" key="2">
    <citation type="submission" date="2025-09" db="UniProtKB">
        <authorList>
            <consortium name="Ensembl"/>
        </authorList>
    </citation>
    <scope>IDENTIFICATION</scope>
</reference>
<evidence type="ECO:0000259" key="9">
    <source>
        <dbReference type="PROSITE" id="PS50835"/>
    </source>
</evidence>
<evidence type="ECO:0000256" key="7">
    <source>
        <dbReference type="ARBA" id="ARBA00023180"/>
    </source>
</evidence>
<proteinExistence type="predicted"/>
<dbReference type="InterPro" id="IPR036179">
    <property type="entry name" value="Ig-like_dom_sf"/>
</dbReference>
<dbReference type="InterPro" id="IPR007110">
    <property type="entry name" value="Ig-like_dom"/>
</dbReference>
<dbReference type="SMART" id="SM00409">
    <property type="entry name" value="IG"/>
    <property type="match status" value="2"/>
</dbReference>
<dbReference type="PANTHER" id="PTHR19433:SF127">
    <property type="entry name" value="NITR9"/>
    <property type="match status" value="1"/>
</dbReference>
<comment type="subcellular location">
    <subcellularLocation>
        <location evidence="1">Cell membrane</location>
    </subcellularLocation>
</comment>